<dbReference type="GeneID" id="112453737"/>
<protein>
    <submittedName>
        <fullName evidence="2">Uncharacterized protein LOC112453737</fullName>
    </submittedName>
</protein>
<gene>
    <name evidence="2" type="primary">LOC112453737</name>
</gene>
<keyword evidence="1" id="KW-1185">Reference proteome</keyword>
<evidence type="ECO:0000313" key="1">
    <source>
        <dbReference type="Proteomes" id="UP000504618"/>
    </source>
</evidence>
<organism evidence="1 2">
    <name type="scientific">Temnothorax curvispinosus</name>
    <dbReference type="NCBI Taxonomy" id="300111"/>
    <lineage>
        <taxon>Eukaryota</taxon>
        <taxon>Metazoa</taxon>
        <taxon>Ecdysozoa</taxon>
        <taxon>Arthropoda</taxon>
        <taxon>Hexapoda</taxon>
        <taxon>Insecta</taxon>
        <taxon>Pterygota</taxon>
        <taxon>Neoptera</taxon>
        <taxon>Endopterygota</taxon>
        <taxon>Hymenoptera</taxon>
        <taxon>Apocrita</taxon>
        <taxon>Aculeata</taxon>
        <taxon>Formicoidea</taxon>
        <taxon>Formicidae</taxon>
        <taxon>Myrmicinae</taxon>
        <taxon>Temnothorax</taxon>
    </lineage>
</organism>
<dbReference type="RefSeq" id="XP_024870413.1">
    <property type="nucleotide sequence ID" value="XM_025014645.1"/>
</dbReference>
<sequence>MIAIIATSMMTFRIRTRLSIQLKSDRATSVYASLGYLLEHIHRNAWSYNHTAADTTHYTQPASTGLFETSIIAPRTTDYRLKAFRCWRVSSTGTDRRPAAGSTLDTCASGVRVYSTYVRVNR</sequence>
<accession>A0A6J1PM57</accession>
<evidence type="ECO:0000313" key="2">
    <source>
        <dbReference type="RefSeq" id="XP_024870413.1"/>
    </source>
</evidence>
<reference evidence="2" key="1">
    <citation type="submission" date="2025-08" db="UniProtKB">
        <authorList>
            <consortium name="RefSeq"/>
        </authorList>
    </citation>
    <scope>IDENTIFICATION</scope>
    <source>
        <tissue evidence="2">Whole body</tissue>
    </source>
</reference>
<name>A0A6J1PM57_9HYME</name>
<dbReference type="Proteomes" id="UP000504618">
    <property type="component" value="Unplaced"/>
</dbReference>
<dbReference type="AlphaFoldDB" id="A0A6J1PM57"/>
<proteinExistence type="predicted"/>